<gene>
    <name evidence="6" type="ORF">Tel_12770</name>
</gene>
<dbReference type="AlphaFoldDB" id="A0A0S2TFK7"/>
<dbReference type="Gene3D" id="3.30.470.30">
    <property type="entry name" value="DNA ligase/mRNA capping enzyme"/>
    <property type="match status" value="1"/>
</dbReference>
<dbReference type="InterPro" id="IPR014146">
    <property type="entry name" value="LigD_ligase_dom"/>
</dbReference>
<comment type="catalytic activity">
    <reaction evidence="4">
        <text>ATP + (deoxyribonucleotide)n-3'-hydroxyl + 5'-phospho-(deoxyribonucleotide)m = (deoxyribonucleotide)n+m + AMP + diphosphate.</text>
        <dbReference type="EC" id="6.5.1.1"/>
    </reaction>
</comment>
<dbReference type="InterPro" id="IPR050191">
    <property type="entry name" value="ATP-dep_DNA_ligase"/>
</dbReference>
<protein>
    <recommendedName>
        <fullName evidence="2">DNA ligase (ATP)</fullName>
        <ecNumber evidence="2">6.5.1.1</ecNumber>
    </recommendedName>
</protein>
<dbReference type="PROSITE" id="PS00697">
    <property type="entry name" value="DNA_LIGASE_A1"/>
    <property type="match status" value="1"/>
</dbReference>
<dbReference type="Pfam" id="PF04679">
    <property type="entry name" value="DNA_ligase_A_C"/>
    <property type="match status" value="1"/>
</dbReference>
<dbReference type="STRING" id="1748243.Tel_12770"/>
<dbReference type="InterPro" id="IPR012340">
    <property type="entry name" value="NA-bd_OB-fold"/>
</dbReference>
<dbReference type="GO" id="GO:0006281">
    <property type="term" value="P:DNA repair"/>
    <property type="evidence" value="ECO:0007669"/>
    <property type="project" value="InterPro"/>
</dbReference>
<dbReference type="NCBIfam" id="TIGR02779">
    <property type="entry name" value="NHEJ_ligase_lig"/>
    <property type="match status" value="1"/>
</dbReference>
<dbReference type="SUPFAM" id="SSF50249">
    <property type="entry name" value="Nucleic acid-binding proteins"/>
    <property type="match status" value="1"/>
</dbReference>
<dbReference type="Pfam" id="PF01068">
    <property type="entry name" value="DNA_ligase_A_M"/>
    <property type="match status" value="1"/>
</dbReference>
<organism evidence="6 7">
    <name type="scientific">Candidatus Tenderia electrophaga</name>
    <dbReference type="NCBI Taxonomy" id="1748243"/>
    <lineage>
        <taxon>Bacteria</taxon>
        <taxon>Pseudomonadati</taxon>
        <taxon>Pseudomonadota</taxon>
        <taxon>Gammaproteobacteria</taxon>
        <taxon>Candidatus Tenderiales</taxon>
        <taxon>Candidatus Tenderiaceae</taxon>
        <taxon>Candidatus Tenderia</taxon>
    </lineage>
</organism>
<dbReference type="InterPro" id="IPR012310">
    <property type="entry name" value="DNA_ligase_ATP-dep_cent"/>
</dbReference>
<evidence type="ECO:0000256" key="3">
    <source>
        <dbReference type="ARBA" id="ARBA00022598"/>
    </source>
</evidence>
<dbReference type="Proteomes" id="UP000055136">
    <property type="component" value="Chromosome"/>
</dbReference>
<dbReference type="GO" id="GO:0006310">
    <property type="term" value="P:DNA recombination"/>
    <property type="evidence" value="ECO:0007669"/>
    <property type="project" value="InterPro"/>
</dbReference>
<dbReference type="GO" id="GO:0005524">
    <property type="term" value="F:ATP binding"/>
    <property type="evidence" value="ECO:0007669"/>
    <property type="project" value="InterPro"/>
</dbReference>
<dbReference type="EC" id="6.5.1.1" evidence="2"/>
<evidence type="ECO:0000256" key="1">
    <source>
        <dbReference type="ARBA" id="ARBA00007572"/>
    </source>
</evidence>
<dbReference type="PANTHER" id="PTHR45674">
    <property type="entry name" value="DNA LIGASE 1/3 FAMILY MEMBER"/>
    <property type="match status" value="1"/>
</dbReference>
<evidence type="ECO:0000256" key="4">
    <source>
        <dbReference type="ARBA" id="ARBA00034003"/>
    </source>
</evidence>
<evidence type="ECO:0000256" key="2">
    <source>
        <dbReference type="ARBA" id="ARBA00012727"/>
    </source>
</evidence>
<dbReference type="EMBL" id="CP013099">
    <property type="protein sequence ID" value="ALP53937.1"/>
    <property type="molecule type" value="Genomic_DNA"/>
</dbReference>
<dbReference type="CDD" id="cd07971">
    <property type="entry name" value="OBF_DNA_ligase_LigD"/>
    <property type="match status" value="1"/>
</dbReference>
<comment type="similarity">
    <text evidence="1">Belongs to the ATP-dependent DNA ligase family.</text>
</comment>
<feature type="domain" description="ATP-dependent DNA ligase family profile" evidence="5">
    <location>
        <begin position="122"/>
        <end position="212"/>
    </location>
</feature>
<dbReference type="KEGG" id="tee:Tel_12770"/>
<sequence length="335" mass="38809">MTDWRDQLSAAQRQALTRKTMPKWTEPMLATLTDARFSADDWIFERKLDGERCLVFRRKSRLHILSRNRQDLNDTYPELVRALSQEGPEHYIVDGEIVAFEGRRTSFSRLQGRIGIDDPDAARASGIKVYLYLFDLLYLDNADLTGLPLRRRKQLLRRCFDFKDPLRFTAHRNECGEAYYQEACDKGWEGLIAKRADSPYVHSRSKHWLKFKCVKRQELVIAGYTDPQGSRIGFGALLLGYYHHKQLRYAGKVGTGFDDKTLKQLGETLKSMQQDDCPYAETPNQAGKDVHWVKPTLVAEIGFTEWTADQRLRHPRFVGLRHDKAATQVVRETPE</sequence>
<accession>A0A0S2TFK7</accession>
<dbReference type="GO" id="GO:0003910">
    <property type="term" value="F:DNA ligase (ATP) activity"/>
    <property type="evidence" value="ECO:0007669"/>
    <property type="project" value="UniProtKB-EC"/>
</dbReference>
<proteinExistence type="inferred from homology"/>
<name>A0A0S2TFK7_9GAMM</name>
<evidence type="ECO:0000313" key="7">
    <source>
        <dbReference type="Proteomes" id="UP000055136"/>
    </source>
</evidence>
<dbReference type="InterPro" id="IPR012309">
    <property type="entry name" value="DNA_ligase_ATP-dep_C"/>
</dbReference>
<dbReference type="SUPFAM" id="SSF56091">
    <property type="entry name" value="DNA ligase/mRNA capping enzyme, catalytic domain"/>
    <property type="match status" value="1"/>
</dbReference>
<dbReference type="InterPro" id="IPR016059">
    <property type="entry name" value="DNA_ligase_ATP-dep_CS"/>
</dbReference>
<evidence type="ECO:0000259" key="5">
    <source>
        <dbReference type="PROSITE" id="PS50160"/>
    </source>
</evidence>
<keyword evidence="7" id="KW-1185">Reference proteome</keyword>
<evidence type="ECO:0000313" key="6">
    <source>
        <dbReference type="EMBL" id="ALP53937.1"/>
    </source>
</evidence>
<dbReference type="PROSITE" id="PS50160">
    <property type="entry name" value="DNA_LIGASE_A3"/>
    <property type="match status" value="1"/>
</dbReference>
<keyword evidence="3 6" id="KW-0436">Ligase</keyword>
<reference evidence="6" key="1">
    <citation type="submission" date="2015-10" db="EMBL/GenBank/DDBJ databases">
        <title>Description of Candidatus Tenderia electrophaga gen. nov, sp. nov., an Uncultivated Electroautotroph from a Biocathode Enrichment.</title>
        <authorList>
            <person name="Eddie B.J."/>
            <person name="Malanoski A.P."/>
            <person name="Wang Z."/>
            <person name="Hall R.J."/>
            <person name="Oh S.D."/>
            <person name="Heiner C."/>
            <person name="Lin B."/>
            <person name="Strycharz-Glaven S.M."/>
        </authorList>
    </citation>
    <scope>NUCLEOTIDE SEQUENCE [LARGE SCALE GENOMIC DNA]</scope>
    <source>
        <strain evidence="6">NRL1</strain>
    </source>
</reference>
<dbReference type="Gene3D" id="2.40.50.140">
    <property type="entry name" value="Nucleic acid-binding proteins"/>
    <property type="match status" value="1"/>
</dbReference>
<dbReference type="PANTHER" id="PTHR45674:SF4">
    <property type="entry name" value="DNA LIGASE 1"/>
    <property type="match status" value="1"/>
</dbReference>